<dbReference type="InterPro" id="IPR032710">
    <property type="entry name" value="NTF2-like_dom_sf"/>
</dbReference>
<dbReference type="PANTHER" id="PTHR30173">
    <property type="entry name" value="SIGMA 19 FACTOR"/>
    <property type="match status" value="1"/>
</dbReference>
<dbReference type="Gene3D" id="1.10.10.10">
    <property type="entry name" value="Winged helix-like DNA-binding domain superfamily/Winged helix DNA-binding domain"/>
    <property type="match status" value="1"/>
</dbReference>
<dbReference type="InterPro" id="IPR052704">
    <property type="entry name" value="ECF_Sigma-70_Domain"/>
</dbReference>
<dbReference type="KEGG" id="knv:Pan216_19530"/>
<dbReference type="Pfam" id="PF08281">
    <property type="entry name" value="Sigma70_r4_2"/>
    <property type="match status" value="1"/>
</dbReference>
<organism evidence="4 5">
    <name type="scientific">Kolteria novifilia</name>
    <dbReference type="NCBI Taxonomy" id="2527975"/>
    <lineage>
        <taxon>Bacteria</taxon>
        <taxon>Pseudomonadati</taxon>
        <taxon>Planctomycetota</taxon>
        <taxon>Planctomycetia</taxon>
        <taxon>Kolteriales</taxon>
        <taxon>Kolteriaceae</taxon>
        <taxon>Kolteria</taxon>
    </lineage>
</organism>
<dbReference type="GO" id="GO:0003677">
    <property type="term" value="F:DNA binding"/>
    <property type="evidence" value="ECO:0007669"/>
    <property type="project" value="InterPro"/>
</dbReference>
<evidence type="ECO:0000259" key="3">
    <source>
        <dbReference type="Pfam" id="PF08281"/>
    </source>
</evidence>
<dbReference type="InterPro" id="IPR013324">
    <property type="entry name" value="RNA_pol_sigma_r3/r4-like"/>
</dbReference>
<dbReference type="Gene3D" id="1.10.1740.10">
    <property type="match status" value="1"/>
</dbReference>
<dbReference type="SUPFAM" id="SSF88946">
    <property type="entry name" value="Sigma2 domain of RNA polymerase sigma factors"/>
    <property type="match status" value="1"/>
</dbReference>
<dbReference type="SUPFAM" id="SSF88659">
    <property type="entry name" value="Sigma3 and sigma4 domains of RNA polymerase sigma factors"/>
    <property type="match status" value="1"/>
</dbReference>
<dbReference type="Proteomes" id="UP000317093">
    <property type="component" value="Chromosome"/>
</dbReference>
<dbReference type="SUPFAM" id="SSF54427">
    <property type="entry name" value="NTF2-like"/>
    <property type="match status" value="1"/>
</dbReference>
<dbReference type="InterPro" id="IPR013325">
    <property type="entry name" value="RNA_pol_sigma_r2"/>
</dbReference>
<dbReference type="RefSeq" id="WP_145257737.1">
    <property type="nucleotide sequence ID" value="NZ_CP036279.1"/>
</dbReference>
<dbReference type="NCBIfam" id="TIGR02937">
    <property type="entry name" value="sigma70-ECF"/>
    <property type="match status" value="1"/>
</dbReference>
<dbReference type="OrthoDB" id="3211555at2"/>
<dbReference type="InterPro" id="IPR007627">
    <property type="entry name" value="RNA_pol_sigma70_r2"/>
</dbReference>
<dbReference type="InterPro" id="IPR036388">
    <property type="entry name" value="WH-like_DNA-bd_sf"/>
</dbReference>
<feature type="domain" description="RNA polymerase sigma-70 region 2" evidence="2">
    <location>
        <begin position="11"/>
        <end position="72"/>
    </location>
</feature>
<dbReference type="InterPro" id="IPR014284">
    <property type="entry name" value="RNA_pol_sigma-70_dom"/>
</dbReference>
<gene>
    <name evidence="4" type="primary">sigJ</name>
    <name evidence="4" type="ORF">Pan216_19530</name>
</gene>
<dbReference type="InterPro" id="IPR013249">
    <property type="entry name" value="RNA_pol_sigma70_r4_t2"/>
</dbReference>
<name>A0A518B283_9BACT</name>
<dbReference type="EMBL" id="CP036279">
    <property type="protein sequence ID" value="QDU61099.1"/>
    <property type="molecule type" value="Genomic_DNA"/>
</dbReference>
<accession>A0A518B283</accession>
<keyword evidence="5" id="KW-1185">Reference proteome</keyword>
<sequence length="292" mass="32729">MVREVSFADVIEEHRPYLLGLCYRMLGSVGEAEDVLQEAYLRWHGAGEPVLDAPRAWLTTVCTRLCLDRLKSVAVKRERYHGQWLPEPMMDERNRAELDESISLALMIAMERLTAPERAAFILHDVFGFDFGEVAKTLELKAAHCRQLAVRARRHLRGDHQRVESSPEEVERLSGAFFSAIESGDVEGLRAVLAEDVVVLSDGGGKVSAVLKPLQGRDKVERFFLSLRRFYAKVGGIQLKQTWFNGAPGLLVLAEGQAPSAYQFAIEEGVIQSIFIQRNPDKLERLLAPGDD</sequence>
<evidence type="ECO:0000313" key="5">
    <source>
        <dbReference type="Proteomes" id="UP000317093"/>
    </source>
</evidence>
<dbReference type="NCBIfam" id="NF007214">
    <property type="entry name" value="PRK09636.1"/>
    <property type="match status" value="1"/>
</dbReference>
<dbReference type="PANTHER" id="PTHR30173:SF36">
    <property type="entry name" value="ECF RNA POLYMERASE SIGMA FACTOR SIGJ"/>
    <property type="match status" value="1"/>
</dbReference>
<dbReference type="GO" id="GO:0006352">
    <property type="term" value="P:DNA-templated transcription initiation"/>
    <property type="evidence" value="ECO:0007669"/>
    <property type="project" value="InterPro"/>
</dbReference>
<protein>
    <submittedName>
        <fullName evidence="4">ECF RNA polymerase sigma factor SigJ</fullName>
    </submittedName>
</protein>
<evidence type="ECO:0000313" key="4">
    <source>
        <dbReference type="EMBL" id="QDU61099.1"/>
    </source>
</evidence>
<feature type="domain" description="RNA polymerase sigma factor 70 region 4 type 2" evidence="3">
    <location>
        <begin position="106"/>
        <end position="156"/>
    </location>
</feature>
<proteinExistence type="predicted"/>
<evidence type="ECO:0000256" key="1">
    <source>
        <dbReference type="ARBA" id="ARBA00011344"/>
    </source>
</evidence>
<dbReference type="Pfam" id="PF04542">
    <property type="entry name" value="Sigma70_r2"/>
    <property type="match status" value="1"/>
</dbReference>
<dbReference type="GO" id="GO:0016987">
    <property type="term" value="F:sigma factor activity"/>
    <property type="evidence" value="ECO:0007669"/>
    <property type="project" value="InterPro"/>
</dbReference>
<evidence type="ECO:0000259" key="2">
    <source>
        <dbReference type="Pfam" id="PF04542"/>
    </source>
</evidence>
<dbReference type="Gene3D" id="3.10.450.50">
    <property type="match status" value="1"/>
</dbReference>
<dbReference type="AlphaFoldDB" id="A0A518B283"/>
<comment type="subunit">
    <text evidence="1">Interacts transiently with the RNA polymerase catalytic core formed by RpoA, RpoB, RpoC and RpoZ (2 alpha, 1 beta, 1 beta' and 1 omega subunit) to form the RNA polymerase holoenzyme that can initiate transcription.</text>
</comment>
<reference evidence="4 5" key="1">
    <citation type="submission" date="2019-02" db="EMBL/GenBank/DDBJ databases">
        <title>Deep-cultivation of Planctomycetes and their phenomic and genomic characterization uncovers novel biology.</title>
        <authorList>
            <person name="Wiegand S."/>
            <person name="Jogler M."/>
            <person name="Boedeker C."/>
            <person name="Pinto D."/>
            <person name="Vollmers J."/>
            <person name="Rivas-Marin E."/>
            <person name="Kohn T."/>
            <person name="Peeters S.H."/>
            <person name="Heuer A."/>
            <person name="Rast P."/>
            <person name="Oberbeckmann S."/>
            <person name="Bunk B."/>
            <person name="Jeske O."/>
            <person name="Meyerdierks A."/>
            <person name="Storesund J.E."/>
            <person name="Kallscheuer N."/>
            <person name="Luecker S."/>
            <person name="Lage O.M."/>
            <person name="Pohl T."/>
            <person name="Merkel B.J."/>
            <person name="Hornburger P."/>
            <person name="Mueller R.-W."/>
            <person name="Bruemmer F."/>
            <person name="Labrenz M."/>
            <person name="Spormann A.M."/>
            <person name="Op den Camp H."/>
            <person name="Overmann J."/>
            <person name="Amann R."/>
            <person name="Jetten M.S.M."/>
            <person name="Mascher T."/>
            <person name="Medema M.H."/>
            <person name="Devos D.P."/>
            <person name="Kaster A.-K."/>
            <person name="Ovreas L."/>
            <person name="Rohde M."/>
            <person name="Galperin M.Y."/>
            <person name="Jogler C."/>
        </authorList>
    </citation>
    <scope>NUCLEOTIDE SEQUENCE [LARGE SCALE GENOMIC DNA]</scope>
    <source>
        <strain evidence="4 5">Pan216</strain>
    </source>
</reference>